<keyword evidence="3 9" id="KW-0436">Ligase</keyword>
<organism evidence="12 13">
    <name type="scientific">Lysobacter koreensis</name>
    <dbReference type="NCBI Taxonomy" id="266122"/>
    <lineage>
        <taxon>Bacteria</taxon>
        <taxon>Pseudomonadati</taxon>
        <taxon>Pseudomonadota</taxon>
        <taxon>Gammaproteobacteria</taxon>
        <taxon>Lysobacterales</taxon>
        <taxon>Lysobacteraceae</taxon>
        <taxon>Lysobacter</taxon>
    </lineage>
</organism>
<feature type="binding site" evidence="9">
    <location>
        <begin position="385"/>
        <end position="388"/>
    </location>
    <ligand>
        <name>L-glutamine</name>
        <dbReference type="ChEBI" id="CHEBI:58359"/>
    </ligand>
</feature>
<comment type="catalytic activity">
    <reaction evidence="9">
        <text>L-glutamine + H2O = L-glutamate + NH4(+)</text>
        <dbReference type="Rhea" id="RHEA:15889"/>
        <dbReference type="ChEBI" id="CHEBI:15377"/>
        <dbReference type="ChEBI" id="CHEBI:28938"/>
        <dbReference type="ChEBI" id="CHEBI:29985"/>
        <dbReference type="ChEBI" id="CHEBI:58359"/>
    </reaction>
</comment>
<feature type="binding site" evidence="9">
    <location>
        <begin position="152"/>
        <end position="154"/>
    </location>
    <ligand>
        <name>CTP</name>
        <dbReference type="ChEBI" id="CHEBI:37563"/>
        <note>allosteric inhibitor</note>
    </ligand>
</feature>
<accession>A0ABW2YQZ4</accession>
<evidence type="ECO:0000313" key="13">
    <source>
        <dbReference type="Proteomes" id="UP001597090"/>
    </source>
</evidence>
<feature type="binding site" evidence="9">
    <location>
        <position position="246"/>
    </location>
    <ligand>
        <name>ATP</name>
        <dbReference type="ChEBI" id="CHEBI:30616"/>
    </ligand>
</feature>
<comment type="similarity">
    <text evidence="2 9">Belongs to the CTP synthase family.</text>
</comment>
<feature type="binding site" evidence="9">
    <location>
        <position position="145"/>
    </location>
    <ligand>
        <name>Mg(2+)</name>
        <dbReference type="ChEBI" id="CHEBI:18420"/>
    </ligand>
</feature>
<dbReference type="InterPro" id="IPR027417">
    <property type="entry name" value="P-loop_NTPase"/>
</dbReference>
<comment type="activity regulation">
    <text evidence="9">Allosterically activated by GTP, when glutamine is the substrate; GTP has no effect on the reaction when ammonia is the substrate. The allosteric effector GTP functions by stabilizing the protein conformation that binds the tetrahedral intermediate(s) formed during glutamine hydrolysis. Inhibited by the product CTP, via allosteric rather than competitive inhibition.</text>
</comment>
<evidence type="ECO:0000256" key="5">
    <source>
        <dbReference type="ARBA" id="ARBA00022840"/>
    </source>
</evidence>
<dbReference type="Gene3D" id="3.40.50.880">
    <property type="match status" value="1"/>
</dbReference>
<dbReference type="EMBL" id="JBHTIH010000008">
    <property type="protein sequence ID" value="MFD0740431.1"/>
    <property type="molecule type" value="Genomic_DNA"/>
</dbReference>
<comment type="caution">
    <text evidence="9">Lacks conserved residue(s) required for the propagation of feature annotation.</text>
</comment>
<comment type="subunit">
    <text evidence="9">Homotetramer.</text>
</comment>
<evidence type="ECO:0000256" key="4">
    <source>
        <dbReference type="ARBA" id="ARBA00022741"/>
    </source>
</evidence>
<evidence type="ECO:0000256" key="7">
    <source>
        <dbReference type="ARBA" id="ARBA00022975"/>
    </source>
</evidence>
<evidence type="ECO:0000256" key="3">
    <source>
        <dbReference type="ARBA" id="ARBA00022598"/>
    </source>
</evidence>
<keyword evidence="9" id="KW-0479">Metal-binding</keyword>
<feature type="domain" description="CTP synthase N-terminal" evidence="11">
    <location>
        <begin position="11"/>
        <end position="271"/>
    </location>
</feature>
<dbReference type="NCBIfam" id="NF003792">
    <property type="entry name" value="PRK05380.1"/>
    <property type="match status" value="1"/>
</dbReference>
<feature type="binding site" evidence="9">
    <location>
        <position position="19"/>
    </location>
    <ligand>
        <name>UTP</name>
        <dbReference type="ChEBI" id="CHEBI:46398"/>
    </ligand>
</feature>
<feature type="binding site" evidence="9">
    <location>
        <position position="19"/>
    </location>
    <ligand>
        <name>CTP</name>
        <dbReference type="ChEBI" id="CHEBI:37563"/>
        <note>allosteric inhibitor</note>
    </ligand>
</feature>
<evidence type="ECO:0000256" key="8">
    <source>
        <dbReference type="ARBA" id="ARBA00047781"/>
    </source>
</evidence>
<protein>
    <recommendedName>
        <fullName evidence="9">CTP synthase</fullName>
        <ecNumber evidence="9">6.3.4.2</ecNumber>
    </recommendedName>
    <alternativeName>
        <fullName evidence="9">Cytidine 5'-triphosphate synthase</fullName>
    </alternativeName>
    <alternativeName>
        <fullName evidence="9">Cytidine triphosphate synthetase</fullName>
        <shortName evidence="9">CTP synthetase</shortName>
        <shortName evidence="9">CTPS</shortName>
    </alternativeName>
    <alternativeName>
        <fullName evidence="9">UTP--ammonia ligase</fullName>
    </alternativeName>
</protein>
<evidence type="ECO:0000313" key="12">
    <source>
        <dbReference type="EMBL" id="MFD0740431.1"/>
    </source>
</evidence>
<evidence type="ECO:0000256" key="6">
    <source>
        <dbReference type="ARBA" id="ARBA00022962"/>
    </source>
</evidence>
<evidence type="ECO:0000259" key="11">
    <source>
        <dbReference type="Pfam" id="PF06418"/>
    </source>
</evidence>
<dbReference type="Pfam" id="PF00117">
    <property type="entry name" value="GATase"/>
    <property type="match status" value="1"/>
</dbReference>
<comment type="function">
    <text evidence="9">Catalyzes the ATP-dependent amination of UTP to CTP with either L-glutamine or ammonia as the source of nitrogen. Regulates intracellular CTP levels through interactions with the four ribonucleotide triphosphates.</text>
</comment>
<keyword evidence="6 9" id="KW-0315">Glutamine amidotransferase</keyword>
<gene>
    <name evidence="9" type="primary">pyrG</name>
    <name evidence="12" type="ORF">ACFQZQ_14190</name>
</gene>
<comment type="pathway">
    <text evidence="1 9">Pyrimidine metabolism; CTP biosynthesis via de novo pathway; CTP from UDP: step 2/2.</text>
</comment>
<dbReference type="PANTHER" id="PTHR11550">
    <property type="entry name" value="CTP SYNTHASE"/>
    <property type="match status" value="1"/>
</dbReference>
<keyword evidence="4 9" id="KW-0547">Nucleotide-binding</keyword>
<dbReference type="CDD" id="cd03113">
    <property type="entry name" value="CTPS_N"/>
    <property type="match status" value="1"/>
</dbReference>
<feature type="binding site" evidence="9">
    <location>
        <position position="475"/>
    </location>
    <ligand>
        <name>L-glutamine</name>
        <dbReference type="ChEBI" id="CHEBI:58359"/>
    </ligand>
</feature>
<comment type="miscellaneous">
    <text evidence="9">CTPSs have evolved a hybrid strategy for distinguishing between UTP and CTP. The overlapping regions of the product feedback inhibitory and substrate sites recognize a common feature in both compounds, the triphosphate moiety. To differentiate isosteric substrate and product pyrimidine rings, an additional pocket far from the expected kinase/ligase catalytic site, specifically recognizes the cytosine and ribose portions of the product inhibitor.</text>
</comment>
<dbReference type="InterPro" id="IPR029062">
    <property type="entry name" value="Class_I_gatase-like"/>
</dbReference>
<dbReference type="RefSeq" id="WP_386813581.1">
    <property type="nucleotide sequence ID" value="NZ_JBHTIH010000008.1"/>
</dbReference>
<dbReference type="InterPro" id="IPR004468">
    <property type="entry name" value="CTP_synthase"/>
</dbReference>
<feature type="binding site" evidence="9">
    <location>
        <begin position="192"/>
        <end position="197"/>
    </location>
    <ligand>
        <name>CTP</name>
        <dbReference type="ChEBI" id="CHEBI:37563"/>
        <note>allosteric inhibitor</note>
    </ligand>
</feature>
<dbReference type="SUPFAM" id="SSF52540">
    <property type="entry name" value="P-loop containing nucleoside triphosphate hydrolases"/>
    <property type="match status" value="1"/>
</dbReference>
<feature type="region of interest" description="Amidoligase domain" evidence="9">
    <location>
        <begin position="1"/>
        <end position="271"/>
    </location>
</feature>
<name>A0ABW2YQZ4_9GAMM</name>
<dbReference type="InterPro" id="IPR017456">
    <property type="entry name" value="CTP_synthase_N"/>
</dbReference>
<reference evidence="13" key="1">
    <citation type="journal article" date="2019" name="Int. J. Syst. Evol. Microbiol.">
        <title>The Global Catalogue of Microorganisms (GCM) 10K type strain sequencing project: providing services to taxonomists for standard genome sequencing and annotation.</title>
        <authorList>
            <consortium name="The Broad Institute Genomics Platform"/>
            <consortium name="The Broad Institute Genome Sequencing Center for Infectious Disease"/>
            <person name="Wu L."/>
            <person name="Ma J."/>
        </authorList>
    </citation>
    <scope>NUCLEOTIDE SEQUENCE [LARGE SCALE GENOMIC DNA]</scope>
    <source>
        <strain evidence="13">CCUG 55491</strain>
    </source>
</reference>
<dbReference type="NCBIfam" id="TIGR00337">
    <property type="entry name" value="PyrG"/>
    <property type="match status" value="1"/>
</dbReference>
<feature type="active site" evidence="9">
    <location>
        <position position="522"/>
    </location>
</feature>
<keyword evidence="9" id="KW-0460">Magnesium</keyword>
<keyword evidence="13" id="KW-1185">Reference proteome</keyword>
<comment type="catalytic activity">
    <reaction evidence="9">
        <text>UTP + NH4(+) + ATP = CTP + ADP + phosphate + 2 H(+)</text>
        <dbReference type="Rhea" id="RHEA:16597"/>
        <dbReference type="ChEBI" id="CHEBI:15378"/>
        <dbReference type="ChEBI" id="CHEBI:28938"/>
        <dbReference type="ChEBI" id="CHEBI:30616"/>
        <dbReference type="ChEBI" id="CHEBI:37563"/>
        <dbReference type="ChEBI" id="CHEBI:43474"/>
        <dbReference type="ChEBI" id="CHEBI:46398"/>
        <dbReference type="ChEBI" id="CHEBI:456216"/>
    </reaction>
</comment>
<dbReference type="Proteomes" id="UP001597090">
    <property type="component" value="Unassembled WGS sequence"/>
</dbReference>
<dbReference type="PANTHER" id="PTHR11550:SF0">
    <property type="entry name" value="CTP SYNTHASE-RELATED"/>
    <property type="match status" value="1"/>
</dbReference>
<keyword evidence="5 9" id="KW-0067">ATP-binding</keyword>
<dbReference type="Pfam" id="PF06418">
    <property type="entry name" value="CTP_synth_N"/>
    <property type="match status" value="1"/>
</dbReference>
<feature type="active site" description="Nucleophile; for glutamine hydrolysis" evidence="9">
    <location>
        <position position="384"/>
    </location>
</feature>
<dbReference type="PROSITE" id="PS51273">
    <property type="entry name" value="GATASE_TYPE_1"/>
    <property type="match status" value="1"/>
</dbReference>
<feature type="active site" evidence="9">
    <location>
        <position position="524"/>
    </location>
</feature>
<feature type="binding site" evidence="9">
    <location>
        <begin position="192"/>
        <end position="197"/>
    </location>
    <ligand>
        <name>UTP</name>
        <dbReference type="ChEBI" id="CHEBI:46398"/>
    </ligand>
</feature>
<feature type="binding site" evidence="9">
    <location>
        <position position="228"/>
    </location>
    <ligand>
        <name>UTP</name>
        <dbReference type="ChEBI" id="CHEBI:46398"/>
    </ligand>
</feature>
<feature type="binding site" evidence="9">
    <location>
        <begin position="20"/>
        <end position="25"/>
    </location>
    <ligand>
        <name>ATP</name>
        <dbReference type="ChEBI" id="CHEBI:30616"/>
    </ligand>
</feature>
<dbReference type="EC" id="6.3.4.2" evidence="9"/>
<feature type="binding site" evidence="9">
    <location>
        <position position="77"/>
    </location>
    <ligand>
        <name>ATP</name>
        <dbReference type="ChEBI" id="CHEBI:30616"/>
    </ligand>
</feature>
<feature type="binding site" evidence="9">
    <location>
        <position position="228"/>
    </location>
    <ligand>
        <name>CTP</name>
        <dbReference type="ChEBI" id="CHEBI:37563"/>
        <note>allosteric inhibitor</note>
    </ligand>
</feature>
<comment type="caution">
    <text evidence="12">The sequence shown here is derived from an EMBL/GenBank/DDBJ whole genome shotgun (WGS) entry which is preliminary data.</text>
</comment>
<evidence type="ECO:0000256" key="2">
    <source>
        <dbReference type="ARBA" id="ARBA00007533"/>
    </source>
</evidence>
<evidence type="ECO:0000256" key="1">
    <source>
        <dbReference type="ARBA" id="ARBA00005171"/>
    </source>
</evidence>
<dbReference type="CDD" id="cd01746">
    <property type="entry name" value="GATase1_CTP_Synthase"/>
    <property type="match status" value="1"/>
</dbReference>
<dbReference type="Gene3D" id="3.40.50.300">
    <property type="entry name" value="P-loop containing nucleotide triphosphate hydrolases"/>
    <property type="match status" value="1"/>
</dbReference>
<dbReference type="InterPro" id="IPR017926">
    <property type="entry name" value="GATASE"/>
</dbReference>
<comment type="catalytic activity">
    <reaction evidence="8 9">
        <text>UTP + L-glutamine + ATP + H2O = CTP + L-glutamate + ADP + phosphate + 2 H(+)</text>
        <dbReference type="Rhea" id="RHEA:26426"/>
        <dbReference type="ChEBI" id="CHEBI:15377"/>
        <dbReference type="ChEBI" id="CHEBI:15378"/>
        <dbReference type="ChEBI" id="CHEBI:29985"/>
        <dbReference type="ChEBI" id="CHEBI:30616"/>
        <dbReference type="ChEBI" id="CHEBI:37563"/>
        <dbReference type="ChEBI" id="CHEBI:43474"/>
        <dbReference type="ChEBI" id="CHEBI:46398"/>
        <dbReference type="ChEBI" id="CHEBI:58359"/>
        <dbReference type="ChEBI" id="CHEBI:456216"/>
        <dbReference type="EC" id="6.3.4.2"/>
    </reaction>
</comment>
<feature type="binding site" evidence="9">
    <location>
        <position position="77"/>
    </location>
    <ligand>
        <name>Mg(2+)</name>
        <dbReference type="ChEBI" id="CHEBI:18420"/>
    </ligand>
</feature>
<dbReference type="InterPro" id="IPR033828">
    <property type="entry name" value="GATase1_CTP_Synthase"/>
</dbReference>
<dbReference type="SUPFAM" id="SSF52317">
    <property type="entry name" value="Class I glutamine amidotransferase-like"/>
    <property type="match status" value="1"/>
</dbReference>
<keyword evidence="7 9" id="KW-0665">Pyrimidine biosynthesis</keyword>
<dbReference type="HAMAP" id="MF_01227">
    <property type="entry name" value="PyrG"/>
    <property type="match status" value="1"/>
</dbReference>
<proteinExistence type="inferred from homology"/>
<feature type="domain" description="Glutamine amidotransferase" evidence="10">
    <location>
        <begin position="307"/>
        <end position="541"/>
    </location>
</feature>
<feature type="binding site" evidence="9">
    <location>
        <position position="408"/>
    </location>
    <ligand>
        <name>L-glutamine</name>
        <dbReference type="ChEBI" id="CHEBI:58359"/>
    </ligand>
</feature>
<evidence type="ECO:0000256" key="9">
    <source>
        <dbReference type="HAMAP-Rule" id="MF_01227"/>
    </source>
</evidence>
<dbReference type="GO" id="GO:0003883">
    <property type="term" value="F:CTP synthase activity"/>
    <property type="evidence" value="ECO:0007669"/>
    <property type="project" value="UniProtKB-EC"/>
</dbReference>
<feature type="binding site" evidence="9">
    <location>
        <position position="357"/>
    </location>
    <ligand>
        <name>L-glutamine</name>
        <dbReference type="ChEBI" id="CHEBI:58359"/>
    </ligand>
</feature>
<sequence>MTPPSSVTPLIFVTGGVVSSLGKGIAAASLAAILEARGLRVTMMKLDPYINVDPGTMSPFQHGEVYVTDDGAETDLDLGHYERYLRTRLSRKNSITTGRIYDNVIRKERRGDYLGGTVQVIPHVTDEIKRCIVDATDGFDVGLVEIGGTVGDIESLPFLEAIRQIRSERGPEGALFMHLTLVPWIAAAGELKTKPTQHSVKELRSIGIQPDILLCRSEQPLPDSDRRKIALFTNVSERAVISAVDLDNIYKMPARFHDEGLDDIVIERLKLKAGPADLTEWNAVVDASEHPVDEVTIGIVGKYIDHQDAYKSLAEALKHGGLRQRTKVKLKWLESSEIENDGVATLAGVDGILVPGGFGDRGFEGKVLTAQHARETGVPYFGICYGMQAAVVDYARHVAGLEGANSTENDKASPHPVIGLITEWRTATGEVERRSEDSDLGGTMRLGLQDQRLKPGTLARELYGKDVVGERHRHRYEFNNRYRTQLEDAGLVISAKSMDDLLVEMVELPKSQHPWYLACQAHPEFLSTPRDGHPLFIGFIRAAREHKANKGQAVGGRLLKEATA</sequence>
<evidence type="ECO:0000259" key="10">
    <source>
        <dbReference type="Pfam" id="PF00117"/>
    </source>
</evidence>